<sequence length="361" mass="38326">MRVGRSFVAALVMASALIGMPTVHAAPPVGPGGDPPPPPQPGPITVQYRNGSGGLSSTTSIPVGSAFRSAGGSDRAPCTFMYLGLDPDGDGPLQPIYEPRESLQWMFRETTDTVVELTAEEWAAVAELGGTDVASVFATYGRVESAYRRFDVYCIGTQGSGATTNSLVTSTLVSIRDVFWDPYARIGTLWTGLQLDRPVALTVPDSGLFGGLPVNMPATLQIDAPPWRTYVSAPSTYRGWTSRLVLSPASLVFDLSFDPDDGPATSITVDCLEGSADQPDAGAIPRRSSDVPDFAEPGQYDAPCVWIPPEPGELTVTARITYDVVFTVSGFADVLAPYVWSSNPLTVRVDELSVVNTRTGN</sequence>
<protein>
    <submittedName>
        <fullName evidence="2">Unannotated protein</fullName>
    </submittedName>
</protein>
<proteinExistence type="predicted"/>
<feature type="region of interest" description="Disordered" evidence="1">
    <location>
        <begin position="27"/>
        <end position="51"/>
    </location>
</feature>
<reference evidence="2" key="1">
    <citation type="submission" date="2020-05" db="EMBL/GenBank/DDBJ databases">
        <authorList>
            <person name="Chiriac C."/>
            <person name="Salcher M."/>
            <person name="Ghai R."/>
            <person name="Kavagutti S V."/>
        </authorList>
    </citation>
    <scope>NUCLEOTIDE SEQUENCE</scope>
</reference>
<dbReference type="AlphaFoldDB" id="A0A6J7PZB7"/>
<feature type="compositionally biased region" description="Pro residues" evidence="1">
    <location>
        <begin position="28"/>
        <end position="42"/>
    </location>
</feature>
<organism evidence="2">
    <name type="scientific">freshwater metagenome</name>
    <dbReference type="NCBI Taxonomy" id="449393"/>
    <lineage>
        <taxon>unclassified sequences</taxon>
        <taxon>metagenomes</taxon>
        <taxon>ecological metagenomes</taxon>
    </lineage>
</organism>
<accession>A0A6J7PZB7</accession>
<name>A0A6J7PZB7_9ZZZZ</name>
<evidence type="ECO:0000313" key="2">
    <source>
        <dbReference type="EMBL" id="CAB5010668.1"/>
    </source>
</evidence>
<evidence type="ECO:0000256" key="1">
    <source>
        <dbReference type="SAM" id="MobiDB-lite"/>
    </source>
</evidence>
<gene>
    <name evidence="2" type="ORF">UFOPK3954_02295</name>
</gene>
<dbReference type="EMBL" id="CAFBON010000334">
    <property type="protein sequence ID" value="CAB5010668.1"/>
    <property type="molecule type" value="Genomic_DNA"/>
</dbReference>